<gene>
    <name evidence="2" type="ORF">H6G72_01355</name>
</gene>
<accession>A0ABR8EA10</accession>
<dbReference type="Proteomes" id="UP000641954">
    <property type="component" value="Unassembled WGS sequence"/>
</dbReference>
<name>A0ABR8EA10_9CYAN</name>
<reference evidence="2 3" key="1">
    <citation type="journal article" date="2020" name="ISME J.">
        <title>Comparative genomics reveals insights into cyanobacterial evolution and habitat adaptation.</title>
        <authorList>
            <person name="Chen M.Y."/>
            <person name="Teng W.K."/>
            <person name="Zhao L."/>
            <person name="Hu C.X."/>
            <person name="Zhou Y.K."/>
            <person name="Han B.P."/>
            <person name="Song L.R."/>
            <person name="Shu W.S."/>
        </authorList>
    </citation>
    <scope>NUCLEOTIDE SEQUENCE [LARGE SCALE GENOMIC DNA]</scope>
    <source>
        <strain evidence="2 3">FACHB-1370</strain>
    </source>
</reference>
<dbReference type="RefSeq" id="WP_054464556.1">
    <property type="nucleotide sequence ID" value="NZ_JACJSK010000002.1"/>
</dbReference>
<sequence length="428" mass="48926">METQKLAVEGLHLGLVKTPITETDILKYLRDAKSDLAKIKSIYDAISVKNATKAIEELTKQVEVAEDIRLDATELRIRSERVLGLMIESMPSKKKGNHQKPNVSVDQNAECINDLPETNFPTLKTLGIRQDEANRCRSLSRLREDIFEAILTDVRLEVATKKRKTLSVTAIVNAFRQLEKGKSESLYSPLIKPSDNWNFAQVKYGRIDQEDNEIETWGYIPGELYANCFWYYVKPNDLVVAPMAGAGQVWRVYEDRQEWMGQKVYDFQLKMFDLTPRGKYKDLIGQHDLIKSFPVPNPDYIVMDIPYYGMVAQQYSNKPEDLANMALEDWKLAIATIAKNCAAAQQTGTLCTVISPNYRDVAKGKIVVITDMIRSLWESAGYVLYDKAYSSRRIQQNQTPQMARMNNQAKANQIMLTDITEILTFRRL</sequence>
<evidence type="ECO:0000313" key="3">
    <source>
        <dbReference type="Proteomes" id="UP000641954"/>
    </source>
</evidence>
<proteinExistence type="predicted"/>
<keyword evidence="1" id="KW-0175">Coiled coil</keyword>
<comment type="caution">
    <text evidence="2">The sequence shown here is derived from an EMBL/GenBank/DDBJ whole genome shotgun (WGS) entry which is preliminary data.</text>
</comment>
<protein>
    <recommendedName>
        <fullName evidence="4">DNA modification methylase</fullName>
    </recommendedName>
</protein>
<evidence type="ECO:0000313" key="2">
    <source>
        <dbReference type="EMBL" id="MBD2542535.1"/>
    </source>
</evidence>
<keyword evidence="3" id="KW-1185">Reference proteome</keyword>
<organism evidence="2 3">
    <name type="scientific">Planktothricoides raciborskii FACHB-1370</name>
    <dbReference type="NCBI Taxonomy" id="2949576"/>
    <lineage>
        <taxon>Bacteria</taxon>
        <taxon>Bacillati</taxon>
        <taxon>Cyanobacteriota</taxon>
        <taxon>Cyanophyceae</taxon>
        <taxon>Oscillatoriophycideae</taxon>
        <taxon>Oscillatoriales</taxon>
        <taxon>Oscillatoriaceae</taxon>
        <taxon>Planktothricoides</taxon>
    </lineage>
</organism>
<evidence type="ECO:0008006" key="4">
    <source>
        <dbReference type="Google" id="ProtNLM"/>
    </source>
</evidence>
<feature type="coiled-coil region" evidence="1">
    <location>
        <begin position="48"/>
        <end position="75"/>
    </location>
</feature>
<evidence type="ECO:0000256" key="1">
    <source>
        <dbReference type="SAM" id="Coils"/>
    </source>
</evidence>
<dbReference type="EMBL" id="JACJSK010000002">
    <property type="protein sequence ID" value="MBD2542535.1"/>
    <property type="molecule type" value="Genomic_DNA"/>
</dbReference>